<evidence type="ECO:0000313" key="2">
    <source>
        <dbReference type="Proteomes" id="UP000057820"/>
    </source>
</evidence>
<dbReference type="RefSeq" id="WP_011210212.1">
    <property type="nucleotide sequence ID" value="NZ_CAACYE020000001.1"/>
</dbReference>
<proteinExistence type="predicted"/>
<organism evidence="1 2">
    <name type="scientific">Nocardia farcinica</name>
    <dbReference type="NCBI Taxonomy" id="37329"/>
    <lineage>
        <taxon>Bacteria</taxon>
        <taxon>Bacillati</taxon>
        <taxon>Actinomycetota</taxon>
        <taxon>Actinomycetes</taxon>
        <taxon>Mycobacteriales</taxon>
        <taxon>Nocardiaceae</taxon>
        <taxon>Nocardia</taxon>
    </lineage>
</organism>
<dbReference type="KEGG" id="nfr:ERS450000_00374"/>
<accession>A0A0H5NE96</accession>
<gene>
    <name evidence="1" type="ORF">ERS450000_00374</name>
</gene>
<reference evidence="2" key="1">
    <citation type="submission" date="2015-03" db="EMBL/GenBank/DDBJ databases">
        <authorList>
            <consortium name="Pathogen Informatics"/>
        </authorList>
    </citation>
    <scope>NUCLEOTIDE SEQUENCE [LARGE SCALE GENOMIC DNA]</scope>
    <source>
        <strain evidence="2">NCTC11134</strain>
    </source>
</reference>
<dbReference type="EMBL" id="LN868938">
    <property type="protein sequence ID" value="CRY73903.1"/>
    <property type="molecule type" value="Genomic_DNA"/>
</dbReference>
<dbReference type="OMA" id="PWYEEWT"/>
<dbReference type="GeneID" id="61134372"/>
<name>A0A0H5NE96_NOCFR</name>
<dbReference type="Proteomes" id="UP000057820">
    <property type="component" value="Chromosome 1"/>
</dbReference>
<dbReference type="AlphaFoldDB" id="A0A0H5NE96"/>
<evidence type="ECO:0000313" key="1">
    <source>
        <dbReference type="EMBL" id="CRY73903.1"/>
    </source>
</evidence>
<sequence>MTAAMRLRRKLDPRPAGVVAPPESRRAPVWDRPVPGVGRAPLVWLLGVHGGAGATTLAHVLAPAADTSRRWPGVFDRESPFVVLVARETIAGLTRAHDLLRQHHFGFGGPSEVLGLITVAARPGRMPAEIRRYREVVGSLAGPLWQVPWYEEWTLVEPEQLPIWTPGDPMPERKRKIDPLAEVPVEVRELGADIVDAVREKLDSGTEFADDDITSPPFEKGSR</sequence>
<protein>
    <submittedName>
        <fullName evidence="1">Uncharacterized protein</fullName>
    </submittedName>
</protein>